<keyword evidence="10" id="KW-0677">Repeat</keyword>
<dbReference type="GO" id="GO:0005507">
    <property type="term" value="F:copper ion binding"/>
    <property type="evidence" value="ECO:0007669"/>
    <property type="project" value="InterPro"/>
</dbReference>
<evidence type="ECO:0000256" key="10">
    <source>
        <dbReference type="ARBA" id="ARBA00022737"/>
    </source>
</evidence>
<dbReference type="CDD" id="cd13900">
    <property type="entry name" value="CuRO_3_Tth-MCO_like"/>
    <property type="match status" value="1"/>
</dbReference>
<feature type="domain" description="Plastocyanin-like" evidence="19">
    <location>
        <begin position="359"/>
        <end position="461"/>
    </location>
</feature>
<evidence type="ECO:0000256" key="1">
    <source>
        <dbReference type="ARBA" id="ARBA00001960"/>
    </source>
</evidence>
<evidence type="ECO:0000259" key="18">
    <source>
        <dbReference type="Pfam" id="PF00394"/>
    </source>
</evidence>
<proteinExistence type="predicted"/>
<dbReference type="InterPro" id="IPR011706">
    <property type="entry name" value="Cu-oxidase_C"/>
</dbReference>
<evidence type="ECO:0000256" key="5">
    <source>
        <dbReference type="ARBA" id="ARBA00011233"/>
    </source>
</evidence>
<evidence type="ECO:0000256" key="3">
    <source>
        <dbReference type="ARBA" id="ARBA00004418"/>
    </source>
</evidence>
<dbReference type="InterPro" id="IPR006311">
    <property type="entry name" value="TAT_signal"/>
</dbReference>
<dbReference type="InterPro" id="IPR002355">
    <property type="entry name" value="Cu_oxidase_Cu_BS"/>
</dbReference>
<dbReference type="Pfam" id="PF07731">
    <property type="entry name" value="Cu-oxidase_2"/>
    <property type="match status" value="1"/>
</dbReference>
<feature type="domain" description="Plastocyanin-like" evidence="18">
    <location>
        <begin position="215"/>
        <end position="295"/>
    </location>
</feature>
<evidence type="ECO:0000256" key="11">
    <source>
        <dbReference type="ARBA" id="ARBA00022764"/>
    </source>
</evidence>
<evidence type="ECO:0000256" key="9">
    <source>
        <dbReference type="ARBA" id="ARBA00022723"/>
    </source>
</evidence>
<dbReference type="PANTHER" id="PTHR11709:SF518">
    <property type="entry name" value="MULTICOPPER OXIDASE"/>
    <property type="match status" value="1"/>
</dbReference>
<evidence type="ECO:0000256" key="17">
    <source>
        <dbReference type="ARBA" id="ARBA00049340"/>
    </source>
</evidence>
<dbReference type="CDD" id="cd13853">
    <property type="entry name" value="CuRO_1_Tth-MCO_like"/>
    <property type="match status" value="1"/>
</dbReference>
<dbReference type="EC" id="1.7.2.1" evidence="6"/>
<keyword evidence="14" id="KW-0186">Copper</keyword>
<evidence type="ECO:0000256" key="14">
    <source>
        <dbReference type="ARBA" id="ARBA00023008"/>
    </source>
</evidence>
<dbReference type="SUPFAM" id="SSF49503">
    <property type="entry name" value="Cupredoxins"/>
    <property type="match status" value="3"/>
</dbReference>
<dbReference type="AlphaFoldDB" id="A0A6J7VTZ5"/>
<evidence type="ECO:0000259" key="19">
    <source>
        <dbReference type="Pfam" id="PF07731"/>
    </source>
</evidence>
<dbReference type="InterPro" id="IPR011707">
    <property type="entry name" value="Cu-oxidase-like_N"/>
</dbReference>
<dbReference type="PROSITE" id="PS00080">
    <property type="entry name" value="MULTICOPPER_OXIDASE2"/>
    <property type="match status" value="1"/>
</dbReference>
<dbReference type="GO" id="GO:0042597">
    <property type="term" value="C:periplasmic space"/>
    <property type="evidence" value="ECO:0007669"/>
    <property type="project" value="UniProtKB-SubCell"/>
</dbReference>
<organism evidence="21">
    <name type="scientific">freshwater metagenome</name>
    <dbReference type="NCBI Taxonomy" id="449393"/>
    <lineage>
        <taxon>unclassified sequences</taxon>
        <taxon>metagenomes</taxon>
        <taxon>ecological metagenomes</taxon>
    </lineage>
</organism>
<dbReference type="GO" id="GO:0042128">
    <property type="term" value="P:nitrate assimilation"/>
    <property type="evidence" value="ECO:0007669"/>
    <property type="project" value="UniProtKB-KW"/>
</dbReference>
<dbReference type="InterPro" id="IPR001287">
    <property type="entry name" value="NO2-reductase_Cu"/>
</dbReference>
<evidence type="ECO:0000256" key="6">
    <source>
        <dbReference type="ARBA" id="ARBA00011882"/>
    </source>
</evidence>
<dbReference type="InterPro" id="IPR045087">
    <property type="entry name" value="Cu-oxidase_fam"/>
</dbReference>
<reference evidence="21" key="1">
    <citation type="submission" date="2020-05" db="EMBL/GenBank/DDBJ databases">
        <authorList>
            <person name="Chiriac C."/>
            <person name="Salcher M."/>
            <person name="Ghai R."/>
            <person name="Kavagutti S V."/>
        </authorList>
    </citation>
    <scope>NUCLEOTIDE SEQUENCE</scope>
</reference>
<evidence type="ECO:0000256" key="13">
    <source>
        <dbReference type="ARBA" id="ARBA00023002"/>
    </source>
</evidence>
<dbReference type="GO" id="GO:0019333">
    <property type="term" value="P:denitrification pathway"/>
    <property type="evidence" value="ECO:0007669"/>
    <property type="project" value="UniProtKB-UniPathway"/>
</dbReference>
<comment type="catalytic activity">
    <reaction evidence="17">
        <text>nitric oxide + Fe(III)-[cytochrome c] + H2O = Fe(II)-[cytochrome c] + nitrite + 2 H(+)</text>
        <dbReference type="Rhea" id="RHEA:15233"/>
        <dbReference type="Rhea" id="RHEA-COMP:10350"/>
        <dbReference type="Rhea" id="RHEA-COMP:14399"/>
        <dbReference type="ChEBI" id="CHEBI:15377"/>
        <dbReference type="ChEBI" id="CHEBI:15378"/>
        <dbReference type="ChEBI" id="CHEBI:16301"/>
        <dbReference type="ChEBI" id="CHEBI:16480"/>
        <dbReference type="ChEBI" id="CHEBI:29033"/>
        <dbReference type="ChEBI" id="CHEBI:29034"/>
        <dbReference type="EC" id="1.7.2.1"/>
    </reaction>
</comment>
<evidence type="ECO:0000256" key="15">
    <source>
        <dbReference type="ARBA" id="ARBA00023063"/>
    </source>
</evidence>
<comment type="cofactor">
    <cofactor evidence="2">
        <name>FAD</name>
        <dbReference type="ChEBI" id="CHEBI:57692"/>
    </cofactor>
</comment>
<dbReference type="PANTHER" id="PTHR11709">
    <property type="entry name" value="MULTI-COPPER OXIDASE"/>
    <property type="match status" value="1"/>
</dbReference>
<sequence>MSDYLSRRSFLGGLAMAALLPLTPAIFLDSAEAASVALIEPPRIRSSKGVLNLTLKADETMLPFKGSKRWALTYNGSIPAPTLVLNPGDTLNIKLANATSMMTNLHTHGFHVSPSGNSDNPLVEIMPGKSFQYTIKIPKNHASGTFWYHPHHHMFVAKQLSAGLAGAIIIEDAIDKQSEFKNSSDRVMAFADPRIGIDSSVMDTYMMDQAHGRLGENLLINGQLSPQIISKPGVVERWRILNACSSRYLNLTVENSEIWLIATDGGRLSEPIKIESIEVAPGQRAEVVIKPRRIGTHRILDGSEAVGTLKNTKQASQSFSPKLMGVIPTLAATNSRTIKILGKGLMDMGPGQDSHEMLYAFDGNKFDPSVINQVVKLGTTEDWTITNESLMEHPFHIHAWSFLVIDNGDGQPEEGLRDVVSIPPSKSVTIRLKFNDYKGLTVYHCHNLDHEDFGMMGIVQVK</sequence>
<comment type="subunit">
    <text evidence="5">Homotrimer.</text>
</comment>
<comment type="pathway">
    <text evidence="4">Nitrogen metabolism; nitrate reduction (denitrification); dinitrogen from nitrate: step 2/4.</text>
</comment>
<dbReference type="PRINTS" id="PR00695">
    <property type="entry name" value="CUNO2RDTASE"/>
</dbReference>
<keyword evidence="8" id="KW-0285">Flavoprotein</keyword>
<keyword evidence="11" id="KW-0574">Periplasm</keyword>
<evidence type="ECO:0000259" key="20">
    <source>
        <dbReference type="Pfam" id="PF07732"/>
    </source>
</evidence>
<evidence type="ECO:0000256" key="2">
    <source>
        <dbReference type="ARBA" id="ARBA00001974"/>
    </source>
</evidence>
<evidence type="ECO:0000256" key="7">
    <source>
        <dbReference type="ARBA" id="ARBA00017290"/>
    </source>
</evidence>
<gene>
    <name evidence="21" type="ORF">UFOPK4410_01129</name>
</gene>
<comment type="cofactor">
    <cofactor evidence="1">
        <name>Cu(+)</name>
        <dbReference type="ChEBI" id="CHEBI:49552"/>
    </cofactor>
</comment>
<dbReference type="Pfam" id="PF07732">
    <property type="entry name" value="Cu-oxidase_3"/>
    <property type="match status" value="1"/>
</dbReference>
<dbReference type="PROSITE" id="PS51318">
    <property type="entry name" value="TAT"/>
    <property type="match status" value="1"/>
</dbReference>
<evidence type="ECO:0000256" key="12">
    <source>
        <dbReference type="ARBA" id="ARBA00022827"/>
    </source>
</evidence>
<protein>
    <recommendedName>
        <fullName evidence="7">Copper-containing nitrite reductase</fullName>
        <ecNumber evidence="6">1.7.2.1</ecNumber>
    </recommendedName>
    <alternativeName>
        <fullName evidence="16">Cu-NIR</fullName>
    </alternativeName>
</protein>
<comment type="subcellular location">
    <subcellularLocation>
        <location evidence="3">Periplasm</location>
    </subcellularLocation>
</comment>
<evidence type="ECO:0000313" key="21">
    <source>
        <dbReference type="EMBL" id="CAB5122563.1"/>
    </source>
</evidence>
<evidence type="ECO:0000256" key="16">
    <source>
        <dbReference type="ARBA" id="ARBA00032356"/>
    </source>
</evidence>
<keyword evidence="13" id="KW-0560">Oxidoreductase</keyword>
<dbReference type="InterPro" id="IPR001117">
    <property type="entry name" value="Cu-oxidase_2nd"/>
</dbReference>
<evidence type="ECO:0000256" key="4">
    <source>
        <dbReference type="ARBA" id="ARBA00005127"/>
    </source>
</evidence>
<dbReference type="Pfam" id="PF00394">
    <property type="entry name" value="Cu-oxidase"/>
    <property type="match status" value="1"/>
</dbReference>
<name>A0A6J7VTZ5_9ZZZZ</name>
<dbReference type="EMBL" id="CAFBRV010000148">
    <property type="protein sequence ID" value="CAB5122563.1"/>
    <property type="molecule type" value="Genomic_DNA"/>
</dbReference>
<keyword evidence="9" id="KW-0479">Metal-binding</keyword>
<keyword evidence="12" id="KW-0274">FAD</keyword>
<dbReference type="InterPro" id="IPR008972">
    <property type="entry name" value="Cupredoxin"/>
</dbReference>
<feature type="domain" description="Plastocyanin-like" evidence="20">
    <location>
        <begin position="62"/>
        <end position="172"/>
    </location>
</feature>
<keyword evidence="15" id="KW-0534">Nitrate assimilation</keyword>
<evidence type="ECO:0000256" key="8">
    <source>
        <dbReference type="ARBA" id="ARBA00022630"/>
    </source>
</evidence>
<dbReference type="GO" id="GO:0050421">
    <property type="term" value="F:nitrite reductase (NO-forming) activity"/>
    <property type="evidence" value="ECO:0007669"/>
    <property type="project" value="UniProtKB-EC"/>
</dbReference>
<accession>A0A6J7VTZ5</accession>
<dbReference type="Gene3D" id="2.60.40.420">
    <property type="entry name" value="Cupredoxins - blue copper proteins"/>
    <property type="match status" value="3"/>
</dbReference>
<dbReference type="UniPathway" id="UPA00652">
    <property type="reaction ID" value="UER00707"/>
</dbReference>